<keyword evidence="10" id="KW-1185">Reference proteome</keyword>
<keyword evidence="6" id="KW-0460">Magnesium</keyword>
<dbReference type="PROSITE" id="PS51462">
    <property type="entry name" value="NUDIX"/>
    <property type="match status" value="1"/>
</dbReference>
<comment type="cofactor">
    <cofactor evidence="1">
        <name>Mg(2+)</name>
        <dbReference type="ChEBI" id="CHEBI:18420"/>
    </cofactor>
</comment>
<dbReference type="RefSeq" id="WP_130162339.1">
    <property type="nucleotide sequence ID" value="NZ_SGIM01000008.1"/>
</dbReference>
<name>A0A4Q6XAD5_9GAMM</name>
<dbReference type="InterPro" id="IPR020084">
    <property type="entry name" value="NUDIX_hydrolase_CS"/>
</dbReference>
<comment type="cofactor">
    <cofactor evidence="2">
        <name>Zn(2+)</name>
        <dbReference type="ChEBI" id="CHEBI:29105"/>
    </cofactor>
</comment>
<dbReference type="InterPro" id="IPR015797">
    <property type="entry name" value="NUDIX_hydrolase-like_dom_sf"/>
</dbReference>
<dbReference type="GO" id="GO:0006742">
    <property type="term" value="P:NADP+ catabolic process"/>
    <property type="evidence" value="ECO:0007669"/>
    <property type="project" value="TreeGrafter"/>
</dbReference>
<dbReference type="InterPro" id="IPR050241">
    <property type="entry name" value="NAD-cap_RNA_hydrolase_NudC"/>
</dbReference>
<evidence type="ECO:0000256" key="3">
    <source>
        <dbReference type="ARBA" id="ARBA00009595"/>
    </source>
</evidence>
<sequence length="172" mass="19798">MSKQKFCMDCGSSLILKEIDSYQKLICSSNCGYIHWNNPTPVIAILIKYKDKYLIAHNRQWPKGLYSTISGFLEEKETIYECAIRETKEELGLNIIKNKIIDAFTYKEMNQLIIAMFAECEGEISLSDEIDEFRLLTLDELKLLDVGPMKLLEYIISECVNQGLFSMDVSTL</sequence>
<dbReference type="PANTHER" id="PTHR42904:SF6">
    <property type="entry name" value="NAD-CAPPED RNA HYDROLASE NUDT12"/>
    <property type="match status" value="1"/>
</dbReference>
<evidence type="ECO:0000256" key="1">
    <source>
        <dbReference type="ARBA" id="ARBA00001946"/>
    </source>
</evidence>
<organism evidence="9 10">
    <name type="scientific">Acinetobacter halotolerans</name>
    <dbReference type="NCBI Taxonomy" id="1752076"/>
    <lineage>
        <taxon>Bacteria</taxon>
        <taxon>Pseudomonadati</taxon>
        <taxon>Pseudomonadota</taxon>
        <taxon>Gammaproteobacteria</taxon>
        <taxon>Moraxellales</taxon>
        <taxon>Moraxellaceae</taxon>
        <taxon>Acinetobacter</taxon>
    </lineage>
</organism>
<dbReference type="Proteomes" id="UP000292110">
    <property type="component" value="Unassembled WGS sequence"/>
</dbReference>
<accession>A0A4Q6XAD5</accession>
<feature type="domain" description="Nudix hydrolase" evidence="8">
    <location>
        <begin position="36"/>
        <end position="157"/>
    </location>
</feature>
<dbReference type="GO" id="GO:0005829">
    <property type="term" value="C:cytosol"/>
    <property type="evidence" value="ECO:0007669"/>
    <property type="project" value="TreeGrafter"/>
</dbReference>
<dbReference type="AlphaFoldDB" id="A0A4Q6XAD5"/>
<evidence type="ECO:0000313" key="9">
    <source>
        <dbReference type="EMBL" id="RZF51640.1"/>
    </source>
</evidence>
<evidence type="ECO:0000313" key="10">
    <source>
        <dbReference type="Proteomes" id="UP000292110"/>
    </source>
</evidence>
<comment type="caution">
    <text evidence="9">The sequence shown here is derived from an EMBL/GenBank/DDBJ whole genome shotgun (WGS) entry which is preliminary data.</text>
</comment>
<evidence type="ECO:0000256" key="2">
    <source>
        <dbReference type="ARBA" id="ARBA00001947"/>
    </source>
</evidence>
<evidence type="ECO:0000259" key="8">
    <source>
        <dbReference type="PROSITE" id="PS51462"/>
    </source>
</evidence>
<dbReference type="SUPFAM" id="SSF55811">
    <property type="entry name" value="Nudix"/>
    <property type="match status" value="1"/>
</dbReference>
<evidence type="ECO:0000256" key="6">
    <source>
        <dbReference type="ARBA" id="ARBA00022842"/>
    </source>
</evidence>
<dbReference type="EMBL" id="SGIM01000008">
    <property type="protein sequence ID" value="RZF51640.1"/>
    <property type="molecule type" value="Genomic_DNA"/>
</dbReference>
<comment type="catalytic activity">
    <reaction evidence="7">
        <text>a 5'-end NAD(+)-phospho-ribonucleoside in mRNA + H2O = a 5'-end phospho-adenosine-phospho-ribonucleoside in mRNA + beta-nicotinamide D-ribonucleotide + 2 H(+)</text>
        <dbReference type="Rhea" id="RHEA:60876"/>
        <dbReference type="Rhea" id="RHEA-COMP:15698"/>
        <dbReference type="Rhea" id="RHEA-COMP:15719"/>
        <dbReference type="ChEBI" id="CHEBI:14649"/>
        <dbReference type="ChEBI" id="CHEBI:15377"/>
        <dbReference type="ChEBI" id="CHEBI:15378"/>
        <dbReference type="ChEBI" id="CHEBI:144029"/>
        <dbReference type="ChEBI" id="CHEBI:144051"/>
    </reaction>
    <physiologicalReaction direction="left-to-right" evidence="7">
        <dbReference type="Rhea" id="RHEA:60877"/>
    </physiologicalReaction>
</comment>
<keyword evidence="4" id="KW-0479">Metal-binding</keyword>
<evidence type="ECO:0000256" key="4">
    <source>
        <dbReference type="ARBA" id="ARBA00022723"/>
    </source>
</evidence>
<dbReference type="Gene3D" id="3.90.79.10">
    <property type="entry name" value="Nucleoside Triphosphate Pyrophosphohydrolase"/>
    <property type="match status" value="1"/>
</dbReference>
<protein>
    <submittedName>
        <fullName evidence="9">NUDIX domain-containing protein</fullName>
    </submittedName>
</protein>
<reference evidence="9 10" key="1">
    <citation type="submission" date="2019-02" db="EMBL/GenBank/DDBJ databases">
        <title>The draft genome of Acinetobacter halotolerans strain JCM 31009.</title>
        <authorList>
            <person name="Qin J."/>
            <person name="Feng Y."/>
            <person name="Nemec A."/>
            <person name="Zong Z."/>
        </authorList>
    </citation>
    <scope>NUCLEOTIDE SEQUENCE [LARGE SCALE GENOMIC DNA]</scope>
    <source>
        <strain evidence="9 10">JCM 31009</strain>
    </source>
</reference>
<proteinExistence type="inferred from homology"/>
<comment type="similarity">
    <text evidence="3">Belongs to the Nudix hydrolase family. NudC subfamily.</text>
</comment>
<evidence type="ECO:0000256" key="5">
    <source>
        <dbReference type="ARBA" id="ARBA00022801"/>
    </source>
</evidence>
<dbReference type="Pfam" id="PF00293">
    <property type="entry name" value="NUDIX"/>
    <property type="match status" value="1"/>
</dbReference>
<gene>
    <name evidence="9" type="ORF">EXE30_10510</name>
</gene>
<evidence type="ECO:0000256" key="7">
    <source>
        <dbReference type="ARBA" id="ARBA00023679"/>
    </source>
</evidence>
<keyword evidence="5" id="KW-0378">Hydrolase</keyword>
<dbReference type="GO" id="GO:0019677">
    <property type="term" value="P:NAD+ catabolic process"/>
    <property type="evidence" value="ECO:0007669"/>
    <property type="project" value="TreeGrafter"/>
</dbReference>
<dbReference type="InterPro" id="IPR000086">
    <property type="entry name" value="NUDIX_hydrolase_dom"/>
</dbReference>
<dbReference type="GO" id="GO:0035529">
    <property type="term" value="F:NADH pyrophosphatase activity"/>
    <property type="evidence" value="ECO:0007669"/>
    <property type="project" value="TreeGrafter"/>
</dbReference>
<dbReference type="PROSITE" id="PS00893">
    <property type="entry name" value="NUDIX_BOX"/>
    <property type="match status" value="1"/>
</dbReference>
<dbReference type="PANTHER" id="PTHR42904">
    <property type="entry name" value="NUDIX HYDROLASE, NUDC SUBFAMILY"/>
    <property type="match status" value="1"/>
</dbReference>
<dbReference type="GO" id="GO:0046872">
    <property type="term" value="F:metal ion binding"/>
    <property type="evidence" value="ECO:0007669"/>
    <property type="project" value="UniProtKB-KW"/>
</dbReference>